<comment type="similarity">
    <text evidence="10">Belongs to the TrkH potassium transport family.</text>
</comment>
<evidence type="ECO:0000313" key="14">
    <source>
        <dbReference type="Proteomes" id="UP000241764"/>
    </source>
</evidence>
<dbReference type="RefSeq" id="WP_106664260.1">
    <property type="nucleotide sequence ID" value="NZ_PGGM01000004.1"/>
</dbReference>
<dbReference type="OrthoDB" id="9810952at2"/>
<feature type="transmembrane region" description="Helical" evidence="12">
    <location>
        <begin position="314"/>
        <end position="334"/>
    </location>
</feature>
<feature type="binding site" evidence="11">
    <location>
        <position position="95"/>
    </location>
    <ligand>
        <name>K(+)</name>
        <dbReference type="ChEBI" id="CHEBI:29103"/>
    </ligand>
</feature>
<dbReference type="EMBL" id="PGGM01000004">
    <property type="protein sequence ID" value="PSH64716.1"/>
    <property type="molecule type" value="Genomic_DNA"/>
</dbReference>
<keyword evidence="3 10" id="KW-1003">Cell membrane</keyword>
<name>A0A2P7BE14_9HYPH</name>
<organism evidence="13 14">
    <name type="scientific">Phyllobacterium sophorae</name>
    <dbReference type="NCBI Taxonomy" id="1520277"/>
    <lineage>
        <taxon>Bacteria</taxon>
        <taxon>Pseudomonadati</taxon>
        <taxon>Pseudomonadota</taxon>
        <taxon>Alphaproteobacteria</taxon>
        <taxon>Hyphomicrobiales</taxon>
        <taxon>Phyllobacteriaceae</taxon>
        <taxon>Phyllobacterium</taxon>
    </lineage>
</organism>
<keyword evidence="10" id="KW-0997">Cell inner membrane</keyword>
<keyword evidence="9 10" id="KW-0472">Membrane</keyword>
<keyword evidence="6 10" id="KW-0630">Potassium</keyword>
<evidence type="ECO:0000256" key="12">
    <source>
        <dbReference type="SAM" id="Phobius"/>
    </source>
</evidence>
<evidence type="ECO:0000256" key="5">
    <source>
        <dbReference type="ARBA" id="ARBA00022692"/>
    </source>
</evidence>
<evidence type="ECO:0000256" key="10">
    <source>
        <dbReference type="PIRNR" id="PIRNR006247"/>
    </source>
</evidence>
<evidence type="ECO:0000256" key="7">
    <source>
        <dbReference type="ARBA" id="ARBA00022989"/>
    </source>
</evidence>
<gene>
    <name evidence="13" type="ORF">CU103_11025</name>
</gene>
<reference evidence="14" key="1">
    <citation type="submission" date="2017-11" db="EMBL/GenBank/DDBJ databases">
        <authorList>
            <person name="Kuznetsova I."/>
            <person name="Sazanova A."/>
            <person name="Chirak E."/>
            <person name="Safronova V."/>
            <person name="Willems A."/>
        </authorList>
    </citation>
    <scope>NUCLEOTIDE SEQUENCE [LARGE SCALE GENOMIC DNA]</scope>
    <source>
        <strain evidence="14">CCBAU 03422</strain>
    </source>
</reference>
<keyword evidence="2 10" id="KW-0813">Transport</keyword>
<keyword evidence="4 10" id="KW-0633">Potassium transport</keyword>
<proteinExistence type="inferred from homology"/>
<evidence type="ECO:0000256" key="3">
    <source>
        <dbReference type="ARBA" id="ARBA00022475"/>
    </source>
</evidence>
<evidence type="ECO:0000256" key="9">
    <source>
        <dbReference type="ARBA" id="ARBA00023136"/>
    </source>
</evidence>
<evidence type="ECO:0000256" key="1">
    <source>
        <dbReference type="ARBA" id="ARBA00004651"/>
    </source>
</evidence>
<comment type="caution">
    <text evidence="13">The sequence shown here is derived from an EMBL/GenBank/DDBJ whole genome shotgun (WGS) entry which is preliminary data.</text>
</comment>
<evidence type="ECO:0000256" key="2">
    <source>
        <dbReference type="ARBA" id="ARBA00022448"/>
    </source>
</evidence>
<sequence length="466" mass="49796">MAATMLVPALVDIHIGNRDWAVFVKSAVFTSVLCGLVSLATSNPEIRFTPRLGFLLIVAIWLTAALLGSLPFFFSTLPISFAKAFFESMSGITATGATVLTGLDSMPRGILMWRSLLCWFGGLGFVGLGLLLLPSLRIGGIQLLHMESSDKSEKILPRIHQIATGIILAYISLTLACTLLYFAAGMGMFDAVNHAMTTVATAGFSTHDTSLGFYAHNRAILIIATIFMILGALPFVLYIKAVMPQRLMSLVDPQVTLFFVIIVGLSAVLAVGLKLESGIGTGDALIAAFFNLVSVITTTGFATEDYTLWGSEALGIFFLVTFIGSCSGSTSGGIKLNRLIILWQLASASLTRLIMPNAVIKMRYGRSEITQDVAQSTLLFIFLYMSSLVIGATILTILGNDLGTAFTGALTALSNVGPGFGDTIGPAGNFSTLGDPSLIVLSYLMLAGRLEIIPVVILFTRRFWSR</sequence>
<feature type="transmembrane region" description="Helical" evidence="12">
    <location>
        <begin position="52"/>
        <end position="74"/>
    </location>
</feature>
<keyword evidence="11" id="KW-0479">Metal-binding</keyword>
<evidence type="ECO:0000256" key="11">
    <source>
        <dbReference type="PIRSR" id="PIRSR006247-1"/>
    </source>
</evidence>
<keyword evidence="8 10" id="KW-0406">Ion transport</keyword>
<evidence type="ECO:0000256" key="8">
    <source>
        <dbReference type="ARBA" id="ARBA00023065"/>
    </source>
</evidence>
<feature type="binding site" evidence="11">
    <location>
        <position position="416"/>
    </location>
    <ligand>
        <name>K(+)</name>
        <dbReference type="ChEBI" id="CHEBI:29103"/>
    </ligand>
</feature>
<feature type="binding site" evidence="11">
    <location>
        <position position="298"/>
    </location>
    <ligand>
        <name>K(+)</name>
        <dbReference type="ChEBI" id="CHEBI:29103"/>
    </ligand>
</feature>
<comment type="function">
    <text evidence="10">Low-affinity potassium transport system. Interacts with Trk system potassium uptake protein TrkA.</text>
</comment>
<feature type="transmembrane region" description="Helical" evidence="12">
    <location>
        <begin position="255"/>
        <end position="273"/>
    </location>
</feature>
<dbReference type="GO" id="GO:0015379">
    <property type="term" value="F:potassium:chloride symporter activity"/>
    <property type="evidence" value="ECO:0007669"/>
    <property type="project" value="InterPro"/>
</dbReference>
<dbReference type="GO" id="GO:0046872">
    <property type="term" value="F:metal ion binding"/>
    <property type="evidence" value="ECO:0007669"/>
    <property type="project" value="UniProtKB-KW"/>
</dbReference>
<evidence type="ECO:0000256" key="4">
    <source>
        <dbReference type="ARBA" id="ARBA00022538"/>
    </source>
</evidence>
<dbReference type="PANTHER" id="PTHR32024">
    <property type="entry name" value="TRK SYSTEM POTASSIUM UPTAKE PROTEIN TRKG-RELATED"/>
    <property type="match status" value="1"/>
</dbReference>
<feature type="transmembrane region" description="Helical" evidence="12">
    <location>
        <begin position="379"/>
        <end position="398"/>
    </location>
</feature>
<dbReference type="PANTHER" id="PTHR32024:SF3">
    <property type="entry name" value="TRK SYSTEM POTASSIUM UPTAKE PROTEIN"/>
    <property type="match status" value="1"/>
</dbReference>
<feature type="transmembrane region" description="Helical" evidence="12">
    <location>
        <begin position="219"/>
        <end position="243"/>
    </location>
</feature>
<feature type="binding site" evidence="11">
    <location>
        <position position="415"/>
    </location>
    <ligand>
        <name>K(+)</name>
        <dbReference type="ChEBI" id="CHEBI:29103"/>
    </ligand>
</feature>
<accession>A0A2P7BE14</accession>
<feature type="transmembrane region" description="Helical" evidence="12">
    <location>
        <begin position="285"/>
        <end position="302"/>
    </location>
</feature>
<evidence type="ECO:0000256" key="6">
    <source>
        <dbReference type="ARBA" id="ARBA00022958"/>
    </source>
</evidence>
<dbReference type="AlphaFoldDB" id="A0A2P7BE14"/>
<dbReference type="Pfam" id="PF02386">
    <property type="entry name" value="TrkH"/>
    <property type="match status" value="1"/>
</dbReference>
<keyword evidence="14" id="KW-1185">Reference proteome</keyword>
<feature type="transmembrane region" description="Helical" evidence="12">
    <location>
        <begin position="162"/>
        <end position="184"/>
    </location>
</feature>
<dbReference type="PIRSF" id="PIRSF006247">
    <property type="entry name" value="TrkH"/>
    <property type="match status" value="1"/>
</dbReference>
<dbReference type="InterPro" id="IPR004772">
    <property type="entry name" value="TrkH"/>
</dbReference>
<keyword evidence="7 12" id="KW-1133">Transmembrane helix</keyword>
<keyword evidence="5 12" id="KW-0812">Transmembrane</keyword>
<feature type="transmembrane region" description="Helical" evidence="12">
    <location>
        <begin position="111"/>
        <end position="133"/>
    </location>
</feature>
<dbReference type="Proteomes" id="UP000241764">
    <property type="component" value="Unassembled WGS sequence"/>
</dbReference>
<feature type="transmembrane region" description="Helical" evidence="12">
    <location>
        <begin position="438"/>
        <end position="460"/>
    </location>
</feature>
<dbReference type="GO" id="GO:0005886">
    <property type="term" value="C:plasma membrane"/>
    <property type="evidence" value="ECO:0007669"/>
    <property type="project" value="UniProtKB-SubCell"/>
</dbReference>
<evidence type="ECO:0000313" key="13">
    <source>
        <dbReference type="EMBL" id="PSH64716.1"/>
    </source>
</evidence>
<dbReference type="InterPro" id="IPR003445">
    <property type="entry name" value="Cat_transpt"/>
</dbReference>
<feature type="binding site" evidence="11">
    <location>
        <position position="299"/>
    </location>
    <ligand>
        <name>K(+)</name>
        <dbReference type="ChEBI" id="CHEBI:29103"/>
    </ligand>
</feature>
<protein>
    <recommendedName>
        <fullName evidence="10">Trk system potassium uptake protein</fullName>
    </recommendedName>
</protein>
<comment type="subcellular location">
    <subcellularLocation>
        <location evidence="10">Cell inner membrane</location>
        <topology evidence="10">Multi-pass membrane protein</topology>
    </subcellularLocation>
    <subcellularLocation>
        <location evidence="1">Cell membrane</location>
        <topology evidence="1">Multi-pass membrane protein</topology>
    </subcellularLocation>
</comment>
<feature type="transmembrane region" description="Helical" evidence="12">
    <location>
        <begin position="20"/>
        <end position="40"/>
    </location>
</feature>